<evidence type="ECO:0000313" key="10">
    <source>
        <dbReference type="EMBL" id="CAE0140091.1"/>
    </source>
</evidence>
<evidence type="ECO:0000256" key="1">
    <source>
        <dbReference type="ARBA" id="ARBA00004323"/>
    </source>
</evidence>
<comment type="subcellular location">
    <subcellularLocation>
        <location evidence="1">Golgi apparatus membrane</location>
        <topology evidence="1">Single-pass type II membrane protein</topology>
    </subcellularLocation>
</comment>
<dbReference type="Gene3D" id="3.40.50.300">
    <property type="entry name" value="P-loop containing nucleotide triphosphate hydrolases"/>
    <property type="match status" value="1"/>
</dbReference>
<evidence type="ECO:0000256" key="4">
    <source>
        <dbReference type="ARBA" id="ARBA00022968"/>
    </source>
</evidence>
<organism evidence="9">
    <name type="scientific">Haptolina ericina</name>
    <dbReference type="NCBI Taxonomy" id="156174"/>
    <lineage>
        <taxon>Eukaryota</taxon>
        <taxon>Haptista</taxon>
        <taxon>Haptophyta</taxon>
        <taxon>Prymnesiophyceae</taxon>
        <taxon>Prymnesiales</taxon>
        <taxon>Prymnesiaceae</taxon>
        <taxon>Haptolina</taxon>
    </lineage>
</organism>
<dbReference type="EMBL" id="HBHX01059873">
    <property type="protein sequence ID" value="CAE0140091.1"/>
    <property type="molecule type" value="Transcribed_RNA"/>
</dbReference>
<dbReference type="InterPro" id="IPR027417">
    <property type="entry name" value="P-loop_NTPase"/>
</dbReference>
<dbReference type="AlphaFoldDB" id="A0A6T9LWN8"/>
<reference evidence="9" key="1">
    <citation type="submission" date="2021-01" db="EMBL/GenBank/DDBJ databases">
        <authorList>
            <person name="Corre E."/>
            <person name="Pelletier E."/>
            <person name="Niang G."/>
            <person name="Scheremetjew M."/>
            <person name="Finn R."/>
            <person name="Kale V."/>
            <person name="Holt S."/>
            <person name="Cochrane G."/>
            <person name="Meng A."/>
            <person name="Brown T."/>
            <person name="Cohen L."/>
        </authorList>
    </citation>
    <scope>NUCLEOTIDE SEQUENCE</scope>
    <source>
        <strain evidence="9">CCMP281</strain>
    </source>
</reference>
<dbReference type="InterPro" id="IPR007734">
    <property type="entry name" value="Heparan_SO4_2-O-STrfase"/>
</dbReference>
<gene>
    <name evidence="9" type="ORF">HERI1096_LOCUS33109</name>
    <name evidence="10" type="ORF">HERI1096_LOCUS33115</name>
</gene>
<evidence type="ECO:0000256" key="3">
    <source>
        <dbReference type="ARBA" id="ARBA00022692"/>
    </source>
</evidence>
<keyword evidence="3" id="KW-0812">Transmembrane</keyword>
<evidence type="ECO:0000256" key="8">
    <source>
        <dbReference type="ARBA" id="ARBA00023180"/>
    </source>
</evidence>
<dbReference type="PANTHER" id="PTHR12129">
    <property type="entry name" value="HEPARAN SULFATE 2-O-SULFOTRANSFERASE"/>
    <property type="match status" value="1"/>
</dbReference>
<keyword evidence="8" id="KW-0325">Glycoprotein</keyword>
<keyword evidence="5" id="KW-1133">Transmembrane helix</keyword>
<evidence type="ECO:0000256" key="2">
    <source>
        <dbReference type="ARBA" id="ARBA00022679"/>
    </source>
</evidence>
<dbReference type="PANTHER" id="PTHR12129:SF15">
    <property type="entry name" value="URONYL 2-SULFOTRANSFERASE"/>
    <property type="match status" value="1"/>
</dbReference>
<evidence type="ECO:0000256" key="7">
    <source>
        <dbReference type="ARBA" id="ARBA00023136"/>
    </source>
</evidence>
<keyword evidence="6" id="KW-0333">Golgi apparatus</keyword>
<evidence type="ECO:0000256" key="6">
    <source>
        <dbReference type="ARBA" id="ARBA00023034"/>
    </source>
</evidence>
<keyword evidence="4" id="KW-0735">Signal-anchor</keyword>
<accession>A0A6T9LWN8</accession>
<evidence type="ECO:0000256" key="5">
    <source>
        <dbReference type="ARBA" id="ARBA00022989"/>
    </source>
</evidence>
<keyword evidence="7" id="KW-0472">Membrane</keyword>
<dbReference type="GO" id="GO:0008146">
    <property type="term" value="F:sulfotransferase activity"/>
    <property type="evidence" value="ECO:0007669"/>
    <property type="project" value="InterPro"/>
</dbReference>
<dbReference type="GO" id="GO:0000139">
    <property type="term" value="C:Golgi membrane"/>
    <property type="evidence" value="ECO:0007669"/>
    <property type="project" value="UniProtKB-SubCell"/>
</dbReference>
<evidence type="ECO:0000313" key="9">
    <source>
        <dbReference type="EMBL" id="CAE0140077.1"/>
    </source>
</evidence>
<name>A0A6T9LWN8_9EUKA</name>
<proteinExistence type="predicted"/>
<evidence type="ECO:0008006" key="11">
    <source>
        <dbReference type="Google" id="ProtNLM"/>
    </source>
</evidence>
<protein>
    <recommendedName>
        <fullName evidence="11">Sulfotransferase</fullName>
    </recommendedName>
</protein>
<keyword evidence="2" id="KW-0808">Transferase</keyword>
<dbReference type="EMBL" id="HBHX01059867">
    <property type="protein sequence ID" value="CAE0140077.1"/>
    <property type="molecule type" value="Transcribed_RNA"/>
</dbReference>
<sequence>MVSALGSQGRVLYDRHVLYVDFPRFGLPQPSYINMVRDPLAMQLSAYYFWRECFCVARQPFCVSALSQMQGDGDHQIRSMRHICSMGIDDVYAQVDPQPTVGLMTRWFCGQDPVCKAPDPQPHTQRHLALERAVHHIRMMYVWVGVLERLEESLRLLSWVLPSFFGGMATSQAAREHARPNASVYSYAPPSRATLHKIAIENENDLKLYAFANRLLDCRLSRCGKERMRWSAHVHNGEHGAQEPHAGPHFFANANIAAKRMLDG</sequence>